<feature type="non-terminal residue" evidence="1">
    <location>
        <position position="1"/>
    </location>
</feature>
<protein>
    <submittedName>
        <fullName evidence="1">Uncharacterized protein</fullName>
    </submittedName>
</protein>
<comment type="caution">
    <text evidence="1">The sequence shown here is derived from an EMBL/GenBank/DDBJ whole genome shotgun (WGS) entry which is preliminary data.</text>
</comment>
<sequence length="26" mass="2844">SEYALPGGIVITRDIYSKYNVSPAET</sequence>
<accession>K1TG45</accession>
<gene>
    <name evidence="1" type="ORF">OBE_05933</name>
</gene>
<name>K1TG45_9ZZZZ</name>
<reference evidence="1" key="1">
    <citation type="journal article" date="2013" name="Environ. Microbiol.">
        <title>Microbiota from the distal guts of lean and obese adolescents exhibit partial functional redundancy besides clear differences in community structure.</title>
        <authorList>
            <person name="Ferrer M."/>
            <person name="Ruiz A."/>
            <person name="Lanza F."/>
            <person name="Haange S.B."/>
            <person name="Oberbach A."/>
            <person name="Till H."/>
            <person name="Bargiela R."/>
            <person name="Campoy C."/>
            <person name="Segura M.T."/>
            <person name="Richter M."/>
            <person name="von Bergen M."/>
            <person name="Seifert J."/>
            <person name="Suarez A."/>
        </authorList>
    </citation>
    <scope>NUCLEOTIDE SEQUENCE</scope>
</reference>
<organism evidence="1">
    <name type="scientific">human gut metagenome</name>
    <dbReference type="NCBI Taxonomy" id="408170"/>
    <lineage>
        <taxon>unclassified sequences</taxon>
        <taxon>metagenomes</taxon>
        <taxon>organismal metagenomes</taxon>
    </lineage>
</organism>
<dbReference type="AlphaFoldDB" id="K1TG45"/>
<proteinExistence type="predicted"/>
<dbReference type="EMBL" id="AJWZ01004074">
    <property type="protein sequence ID" value="EKC66464.1"/>
    <property type="molecule type" value="Genomic_DNA"/>
</dbReference>
<evidence type="ECO:0000313" key="1">
    <source>
        <dbReference type="EMBL" id="EKC66464.1"/>
    </source>
</evidence>